<evidence type="ECO:0000256" key="6">
    <source>
        <dbReference type="ARBA" id="ARBA00023163"/>
    </source>
</evidence>
<dbReference type="GO" id="GO:0032993">
    <property type="term" value="C:protein-DNA complex"/>
    <property type="evidence" value="ECO:0007669"/>
    <property type="project" value="TreeGrafter"/>
</dbReference>
<dbReference type="Gene3D" id="1.10.10.10">
    <property type="entry name" value="Winged helix-like DNA-binding domain superfamily/Winged helix DNA-binding domain"/>
    <property type="match status" value="1"/>
</dbReference>
<keyword evidence="5 9" id="KW-0238">DNA-binding</keyword>
<evidence type="ECO:0000256" key="1">
    <source>
        <dbReference type="ARBA" id="ARBA00018672"/>
    </source>
</evidence>
<keyword evidence="4" id="KW-0805">Transcription regulation</keyword>
<dbReference type="RefSeq" id="WP_022244273.1">
    <property type="nucleotide sequence ID" value="NZ_JAJEQW010000004.1"/>
</dbReference>
<dbReference type="SUPFAM" id="SSF52172">
    <property type="entry name" value="CheY-like"/>
    <property type="match status" value="1"/>
</dbReference>
<keyword evidence="6" id="KW-0804">Transcription</keyword>
<comment type="function">
    <text evidence="7">May play the central regulatory role in sporulation. It may be an element of the effector pathway responsible for the activation of sporulation genes in response to nutritional stress. Spo0A may act in concert with spo0H (a sigma factor) to control the expression of some genes that are critical to the sporulation process.</text>
</comment>
<accession>A0AAW4WG69</accession>
<feature type="domain" description="OmpR/PhoB-type" evidence="11">
    <location>
        <begin position="134"/>
        <end position="232"/>
    </location>
</feature>
<keyword evidence="2 8" id="KW-0597">Phosphoprotein</keyword>
<evidence type="ECO:0000259" key="11">
    <source>
        <dbReference type="PROSITE" id="PS51755"/>
    </source>
</evidence>
<dbReference type="Pfam" id="PF00486">
    <property type="entry name" value="Trans_reg_C"/>
    <property type="match status" value="1"/>
</dbReference>
<dbReference type="PANTHER" id="PTHR48111">
    <property type="entry name" value="REGULATOR OF RPOS"/>
    <property type="match status" value="1"/>
</dbReference>
<dbReference type="EMBL" id="JAJEQW010000004">
    <property type="protein sequence ID" value="MCC2241735.1"/>
    <property type="molecule type" value="Genomic_DNA"/>
</dbReference>
<evidence type="ECO:0000256" key="9">
    <source>
        <dbReference type="PROSITE-ProRule" id="PRU01091"/>
    </source>
</evidence>
<evidence type="ECO:0000313" key="12">
    <source>
        <dbReference type="EMBL" id="MCC2241735.1"/>
    </source>
</evidence>
<protein>
    <recommendedName>
        <fullName evidence="1">Stage 0 sporulation protein A homolog</fullName>
    </recommendedName>
</protein>
<organism evidence="12 13">
    <name type="scientific">Roseburia amylophila</name>
    <dbReference type="NCBI Taxonomy" id="2981794"/>
    <lineage>
        <taxon>Bacteria</taxon>
        <taxon>Bacillati</taxon>
        <taxon>Bacillota</taxon>
        <taxon>Clostridia</taxon>
        <taxon>Lachnospirales</taxon>
        <taxon>Lachnospiraceae</taxon>
        <taxon>Roseburia</taxon>
    </lineage>
</organism>
<dbReference type="PANTHER" id="PTHR48111:SF40">
    <property type="entry name" value="PHOSPHATE REGULON TRANSCRIPTIONAL REGULATORY PROTEIN PHOB"/>
    <property type="match status" value="1"/>
</dbReference>
<evidence type="ECO:0000256" key="3">
    <source>
        <dbReference type="ARBA" id="ARBA00023012"/>
    </source>
</evidence>
<dbReference type="GO" id="GO:0000976">
    <property type="term" value="F:transcription cis-regulatory region binding"/>
    <property type="evidence" value="ECO:0007669"/>
    <property type="project" value="TreeGrafter"/>
</dbReference>
<dbReference type="GO" id="GO:0005829">
    <property type="term" value="C:cytosol"/>
    <property type="evidence" value="ECO:0007669"/>
    <property type="project" value="TreeGrafter"/>
</dbReference>
<feature type="domain" description="Response regulatory" evidence="10">
    <location>
        <begin position="3"/>
        <end position="124"/>
    </location>
</feature>
<feature type="modified residue" description="4-aspartylphosphate" evidence="8">
    <location>
        <position position="52"/>
    </location>
</feature>
<dbReference type="PROSITE" id="PS50110">
    <property type="entry name" value="RESPONSE_REGULATORY"/>
    <property type="match status" value="1"/>
</dbReference>
<dbReference type="PROSITE" id="PS51755">
    <property type="entry name" value="OMPR_PHOB"/>
    <property type="match status" value="1"/>
</dbReference>
<feature type="DNA-binding region" description="OmpR/PhoB-type" evidence="9">
    <location>
        <begin position="134"/>
        <end position="232"/>
    </location>
</feature>
<evidence type="ECO:0000256" key="2">
    <source>
        <dbReference type="ARBA" id="ARBA00022553"/>
    </source>
</evidence>
<dbReference type="Gene3D" id="3.40.50.2300">
    <property type="match status" value="1"/>
</dbReference>
<name>A0AAW4WG69_9FIRM</name>
<dbReference type="GO" id="GO:0006355">
    <property type="term" value="P:regulation of DNA-templated transcription"/>
    <property type="evidence" value="ECO:0007669"/>
    <property type="project" value="InterPro"/>
</dbReference>
<dbReference type="InterPro" id="IPR001789">
    <property type="entry name" value="Sig_transdc_resp-reg_receiver"/>
</dbReference>
<evidence type="ECO:0000256" key="4">
    <source>
        <dbReference type="ARBA" id="ARBA00023015"/>
    </source>
</evidence>
<comment type="caution">
    <text evidence="12">The sequence shown here is derived from an EMBL/GenBank/DDBJ whole genome shotgun (WGS) entry which is preliminary data.</text>
</comment>
<dbReference type="CDD" id="cd00383">
    <property type="entry name" value="trans_reg_C"/>
    <property type="match status" value="1"/>
</dbReference>
<keyword evidence="3" id="KW-0902">Two-component regulatory system</keyword>
<evidence type="ECO:0000259" key="10">
    <source>
        <dbReference type="PROSITE" id="PS50110"/>
    </source>
</evidence>
<dbReference type="GO" id="GO:0000156">
    <property type="term" value="F:phosphorelay response regulator activity"/>
    <property type="evidence" value="ECO:0007669"/>
    <property type="project" value="TreeGrafter"/>
</dbReference>
<dbReference type="SMART" id="SM00862">
    <property type="entry name" value="Trans_reg_C"/>
    <property type="match status" value="1"/>
</dbReference>
<evidence type="ECO:0000256" key="7">
    <source>
        <dbReference type="ARBA" id="ARBA00024867"/>
    </source>
</evidence>
<dbReference type="SUPFAM" id="SSF46894">
    <property type="entry name" value="C-terminal effector domain of the bipartite response regulators"/>
    <property type="match status" value="1"/>
</dbReference>
<dbReference type="InterPro" id="IPR001867">
    <property type="entry name" value="OmpR/PhoB-type_DNA-bd"/>
</dbReference>
<dbReference type="InterPro" id="IPR011006">
    <property type="entry name" value="CheY-like_superfamily"/>
</dbReference>
<proteinExistence type="predicted"/>
<dbReference type="Proteomes" id="UP001198893">
    <property type="component" value="Unassembled WGS sequence"/>
</dbReference>
<evidence type="ECO:0000256" key="8">
    <source>
        <dbReference type="PROSITE-ProRule" id="PRU00169"/>
    </source>
</evidence>
<dbReference type="InterPro" id="IPR036388">
    <property type="entry name" value="WH-like_DNA-bd_sf"/>
</dbReference>
<sequence length="233" mass="26844">MYTIGIIEQDKALGDAMEQVLDEKGYFTVRADSLTDAGELFQQVIVDMVVLDLEQKEFAGKEDVAAIWENTFLALVQAKPLLLLRPEKTGSVFERCKKCIERADDYIRKPFDIQEFRIRVEVRLSKIPAEKEKVRFFYYEEIKLDIEKRLATIGGQTTKLTRTEAAILKCLIQRNGRTVTKTTLLDEIAEDTPDCVENSIKVHASNLRRKLRELSGRDYIETRKGVGLRLRKQ</sequence>
<dbReference type="AlphaFoldDB" id="A0AAW4WG69"/>
<gene>
    <name evidence="12" type="ORF">LKD47_05365</name>
</gene>
<evidence type="ECO:0000256" key="5">
    <source>
        <dbReference type="ARBA" id="ARBA00023125"/>
    </source>
</evidence>
<reference evidence="12" key="1">
    <citation type="submission" date="2021-10" db="EMBL/GenBank/DDBJ databases">
        <title>Anaerobic single-cell dispensing facilitates the cultivation of human gut bacteria.</title>
        <authorList>
            <person name="Afrizal A."/>
        </authorList>
    </citation>
    <scope>NUCLEOTIDE SEQUENCE</scope>
    <source>
        <strain evidence="12">CLA-AA-H204</strain>
    </source>
</reference>
<dbReference type="InterPro" id="IPR016032">
    <property type="entry name" value="Sig_transdc_resp-reg_C-effctor"/>
</dbReference>
<evidence type="ECO:0000313" key="13">
    <source>
        <dbReference type="Proteomes" id="UP001198893"/>
    </source>
</evidence>
<dbReference type="InterPro" id="IPR039420">
    <property type="entry name" value="WalR-like"/>
</dbReference>